<reference evidence="2 3" key="1">
    <citation type="submission" date="2015-08" db="EMBL/GenBank/DDBJ databases">
        <title>Next Generation Sequencing and Analysis of the Genome of Puccinia sorghi L Schw, the Causal Agent of Maize Common Rust.</title>
        <authorList>
            <person name="Rochi L."/>
            <person name="Burguener G."/>
            <person name="Darino M."/>
            <person name="Turjanski A."/>
            <person name="Kreff E."/>
            <person name="Dieguez M.J."/>
            <person name="Sacco F."/>
        </authorList>
    </citation>
    <scope>NUCLEOTIDE SEQUENCE [LARGE SCALE GENOMIC DNA]</scope>
    <source>
        <strain evidence="2 3">RO10H11247</strain>
    </source>
</reference>
<keyword evidence="2" id="KW-0695">RNA-directed DNA polymerase</keyword>
<dbReference type="GO" id="GO:0003964">
    <property type="term" value="F:RNA-directed DNA polymerase activity"/>
    <property type="evidence" value="ECO:0007669"/>
    <property type="project" value="UniProtKB-KW"/>
</dbReference>
<dbReference type="InterPro" id="IPR058912">
    <property type="entry name" value="HTH_animal"/>
</dbReference>
<dbReference type="Proteomes" id="UP000037035">
    <property type="component" value="Unassembled WGS sequence"/>
</dbReference>
<gene>
    <name evidence="2" type="ORF">VP01_2937g1</name>
</gene>
<dbReference type="EMBL" id="LAVV01007876">
    <property type="protein sequence ID" value="KNZ54479.1"/>
    <property type="molecule type" value="Genomic_DNA"/>
</dbReference>
<comment type="caution">
    <text evidence="2">The sequence shown here is derived from an EMBL/GenBank/DDBJ whole genome shotgun (WGS) entry which is preliminary data.</text>
</comment>
<accession>A0A0L6V163</accession>
<name>A0A0L6V163_9BASI</name>
<dbReference type="AlphaFoldDB" id="A0A0L6V163"/>
<feature type="domain" description="Reverse transcriptase" evidence="1">
    <location>
        <begin position="159"/>
        <end position="425"/>
    </location>
</feature>
<dbReference type="VEuPathDB" id="FungiDB:VP01_2937g1"/>
<dbReference type="InterPro" id="IPR000477">
    <property type="entry name" value="RT_dom"/>
</dbReference>
<keyword evidence="2" id="KW-0808">Transferase</keyword>
<dbReference type="PANTHER" id="PTHR21301:SF10">
    <property type="entry name" value="REVERSE TRANSCRIPTASE DOMAIN-CONTAINING PROTEIN"/>
    <property type="match status" value="1"/>
</dbReference>
<keyword evidence="3" id="KW-1185">Reference proteome</keyword>
<keyword evidence="2" id="KW-0548">Nucleotidyltransferase</keyword>
<evidence type="ECO:0000313" key="3">
    <source>
        <dbReference type="Proteomes" id="UP000037035"/>
    </source>
</evidence>
<dbReference type="PANTHER" id="PTHR21301">
    <property type="entry name" value="REVERSE TRANSCRIPTASE"/>
    <property type="match status" value="1"/>
</dbReference>
<organism evidence="2 3">
    <name type="scientific">Puccinia sorghi</name>
    <dbReference type="NCBI Taxonomy" id="27349"/>
    <lineage>
        <taxon>Eukaryota</taxon>
        <taxon>Fungi</taxon>
        <taxon>Dikarya</taxon>
        <taxon>Basidiomycota</taxon>
        <taxon>Pucciniomycotina</taxon>
        <taxon>Pucciniomycetes</taxon>
        <taxon>Pucciniales</taxon>
        <taxon>Pucciniaceae</taxon>
        <taxon>Puccinia</taxon>
    </lineage>
</organism>
<dbReference type="PROSITE" id="PS50878">
    <property type="entry name" value="RT_POL"/>
    <property type="match status" value="1"/>
</dbReference>
<protein>
    <submittedName>
        <fullName evidence="2">Reverse transcriptase</fullName>
    </submittedName>
</protein>
<proteinExistence type="predicted"/>
<evidence type="ECO:0000313" key="2">
    <source>
        <dbReference type="EMBL" id="KNZ54479.1"/>
    </source>
</evidence>
<dbReference type="OrthoDB" id="5590007at2759"/>
<sequence length="885" mass="100748">MARLLALNAKFCLKPRYEKPNQVLSLWKDFACSVRIRVIFSEESDDEDFVPKFHIKSDKPFDSLPGFPDVEEGLRVGGRLLSSALSKVSRNDWIPSLSSTKTRTFDELIHNDAYLFKPCDKNLGMSILPTTWYIDELNMAELTSELCSLLASPIFTKQARKFILHSLRKPSIPEFYILPKVHKNPIKGRPIVPSFNWITTNLSKWLDYTLRPFLQEFPWILRDSKQLLQQLPALSLSKDDSIWLLTADVTSFYSSLPNETGCKIIRWLATKNDYSDTDADTLSEALGFVLNNNFLSFGSAVYRQVFGTAMGTACAPVYANLFAAAYESLTMDNKPTSLVYYGRFLDDILVIVKGSNTDVEIVKRFVDDSLGDLELSWTVSQTSLAFLDINLQVNATDCSAPRITTSVYQKPSNAYQYIPWSSYHPPKVKLAFVKGELVRYARTSSTKEAYLNVSSLFYQRLRSRGYPIGWLRFAFRTVKWKDRQQLLTDRVKTALSPKPPLVFHAAYNPIWNKIRMKRSFDALLGVCSNQSRFRFLGKQPRPIMCFHRANYLASAGDTNDRCHAARSTFTGSIDGDGLCPLLRRSRPPNTAASSANDRVGCRRKRSVAAYNRRRVLSLTRGARYTCLTCLQTRTISTGYPGGLLAALLENRSRCSTIDKPVPKHTSPHFFCRYYYIDQINDLEAYSIQMELSSILIQYCTNSNSIRKKIITLRFSLLSLTTILTLYLSSESLSIHSASHRVRLRYLVPIILPSPLDRCLIFLLHYLSVAIDRNKPPCQPDPVFHSTPPAIPSTSFTDKRVRAQILRLRSDRRLSAALNFKVALPSLILLTPLCFFGQTNSIRSITKTFAYTTTFVRVLSVFFSEARRRSEPYYRCRVSPETSYSC</sequence>
<dbReference type="Pfam" id="PF26215">
    <property type="entry name" value="HTH_animal"/>
    <property type="match status" value="1"/>
</dbReference>
<evidence type="ECO:0000259" key="1">
    <source>
        <dbReference type="PROSITE" id="PS50878"/>
    </source>
</evidence>